<comment type="catalytic activity">
    <reaction evidence="1">
        <text>ATP + protein L-histidine = ADP + protein N-phospho-L-histidine.</text>
        <dbReference type="EC" id="2.7.13.3"/>
    </reaction>
</comment>
<evidence type="ECO:0000259" key="9">
    <source>
        <dbReference type="PROSITE" id="PS50109"/>
    </source>
</evidence>
<gene>
    <name evidence="11" type="ORF">QO018_001675</name>
</gene>
<evidence type="ECO:0000256" key="1">
    <source>
        <dbReference type="ARBA" id="ARBA00000085"/>
    </source>
</evidence>
<dbReference type="PROSITE" id="PS50110">
    <property type="entry name" value="RESPONSE_REGULATORY"/>
    <property type="match status" value="1"/>
</dbReference>
<dbReference type="PANTHER" id="PTHR43047:SF72">
    <property type="entry name" value="OSMOSENSING HISTIDINE PROTEIN KINASE SLN1"/>
    <property type="match status" value="1"/>
</dbReference>
<feature type="transmembrane region" description="Helical" evidence="8">
    <location>
        <begin position="598"/>
        <end position="624"/>
    </location>
</feature>
<dbReference type="InterPro" id="IPR001789">
    <property type="entry name" value="Sig_transdc_resp-reg_receiver"/>
</dbReference>
<dbReference type="InterPro" id="IPR004358">
    <property type="entry name" value="Sig_transdc_His_kin-like_C"/>
</dbReference>
<feature type="transmembrane region" description="Helical" evidence="8">
    <location>
        <begin position="305"/>
        <end position="328"/>
    </location>
</feature>
<name>A0ABU0MHC1_9PROT</name>
<comment type="caution">
    <text evidence="11">The sequence shown here is derived from an EMBL/GenBank/DDBJ whole genome shotgun (WGS) entry which is preliminary data.</text>
</comment>
<evidence type="ECO:0000256" key="3">
    <source>
        <dbReference type="ARBA" id="ARBA00022553"/>
    </source>
</evidence>
<dbReference type="Pfam" id="PF02518">
    <property type="entry name" value="HATPase_c"/>
    <property type="match status" value="1"/>
</dbReference>
<protein>
    <recommendedName>
        <fullName evidence="2">histidine kinase</fullName>
        <ecNumber evidence="2">2.7.13.3</ecNumber>
    </recommendedName>
</protein>
<evidence type="ECO:0000256" key="2">
    <source>
        <dbReference type="ARBA" id="ARBA00012438"/>
    </source>
</evidence>
<dbReference type="Gene3D" id="1.10.4160.10">
    <property type="entry name" value="Hydantoin permease"/>
    <property type="match status" value="1"/>
</dbReference>
<dbReference type="SUPFAM" id="SSF55874">
    <property type="entry name" value="ATPase domain of HSP90 chaperone/DNA topoisomerase II/histidine kinase"/>
    <property type="match status" value="1"/>
</dbReference>
<reference evidence="11 12" key="1">
    <citation type="submission" date="2023-07" db="EMBL/GenBank/DDBJ databases">
        <title>Genomic Encyclopedia of Type Strains, Phase IV (KMG-IV): sequencing the most valuable type-strain genomes for metagenomic binning, comparative biology and taxonomic classification.</title>
        <authorList>
            <person name="Goeker M."/>
        </authorList>
    </citation>
    <scope>NUCLEOTIDE SEQUENCE [LARGE SCALE GENOMIC DNA]</scope>
    <source>
        <strain evidence="11 12">DSM 19922</strain>
    </source>
</reference>
<feature type="transmembrane region" description="Helical" evidence="8">
    <location>
        <begin position="455"/>
        <end position="474"/>
    </location>
</feature>
<feature type="transmembrane region" description="Helical" evidence="8">
    <location>
        <begin position="180"/>
        <end position="196"/>
    </location>
</feature>
<evidence type="ECO:0000313" key="12">
    <source>
        <dbReference type="Proteomes" id="UP001244552"/>
    </source>
</evidence>
<evidence type="ECO:0000256" key="8">
    <source>
        <dbReference type="SAM" id="Phobius"/>
    </source>
</evidence>
<keyword evidence="5" id="KW-0418">Kinase</keyword>
<dbReference type="Proteomes" id="UP001244552">
    <property type="component" value="Unassembled WGS sequence"/>
</dbReference>
<feature type="transmembrane region" description="Helical" evidence="8">
    <location>
        <begin position="73"/>
        <end position="95"/>
    </location>
</feature>
<dbReference type="CDD" id="cd00082">
    <property type="entry name" value="HisKA"/>
    <property type="match status" value="1"/>
</dbReference>
<dbReference type="RefSeq" id="WP_209980420.1">
    <property type="nucleotide sequence ID" value="NZ_JAGINO010000004.1"/>
</dbReference>
<dbReference type="InterPro" id="IPR036097">
    <property type="entry name" value="HisK_dim/P_sf"/>
</dbReference>
<evidence type="ECO:0000256" key="4">
    <source>
        <dbReference type="ARBA" id="ARBA00022679"/>
    </source>
</evidence>
<dbReference type="Pfam" id="PF00512">
    <property type="entry name" value="HisKA"/>
    <property type="match status" value="1"/>
</dbReference>
<dbReference type="SUPFAM" id="SSF47384">
    <property type="entry name" value="Homodimeric domain of signal transducing histidine kinase"/>
    <property type="match status" value="1"/>
</dbReference>
<feature type="transmembrane region" description="Helical" evidence="8">
    <location>
        <begin position="216"/>
        <end position="236"/>
    </location>
</feature>
<dbReference type="SMART" id="SM00448">
    <property type="entry name" value="REC"/>
    <property type="match status" value="1"/>
</dbReference>
<feature type="transmembrane region" description="Helical" evidence="8">
    <location>
        <begin position="565"/>
        <end position="586"/>
    </location>
</feature>
<dbReference type="SMART" id="SM00388">
    <property type="entry name" value="HisKA"/>
    <property type="match status" value="1"/>
</dbReference>
<feature type="transmembrane region" description="Helical" evidence="8">
    <location>
        <begin position="426"/>
        <end position="449"/>
    </location>
</feature>
<dbReference type="EMBL" id="JAUSVU010000004">
    <property type="protein sequence ID" value="MDQ0532828.1"/>
    <property type="molecule type" value="Genomic_DNA"/>
</dbReference>
<keyword evidence="3 6" id="KW-0597">Phosphoprotein</keyword>
<dbReference type="CDD" id="cd16922">
    <property type="entry name" value="HATPase_EvgS-ArcB-TorS-like"/>
    <property type="match status" value="1"/>
</dbReference>
<dbReference type="Gene3D" id="3.40.50.2300">
    <property type="match status" value="1"/>
</dbReference>
<feature type="compositionally biased region" description="Low complexity" evidence="7">
    <location>
        <begin position="1053"/>
        <end position="1064"/>
    </location>
</feature>
<evidence type="ECO:0000259" key="10">
    <source>
        <dbReference type="PROSITE" id="PS50110"/>
    </source>
</evidence>
<dbReference type="SMART" id="SM00387">
    <property type="entry name" value="HATPase_c"/>
    <property type="match status" value="1"/>
</dbReference>
<keyword evidence="4" id="KW-0808">Transferase</keyword>
<evidence type="ECO:0000313" key="11">
    <source>
        <dbReference type="EMBL" id="MDQ0532828.1"/>
    </source>
</evidence>
<organism evidence="11 12">
    <name type="scientific">Azospirillum picis</name>
    <dbReference type="NCBI Taxonomy" id="488438"/>
    <lineage>
        <taxon>Bacteria</taxon>
        <taxon>Pseudomonadati</taxon>
        <taxon>Pseudomonadota</taxon>
        <taxon>Alphaproteobacteria</taxon>
        <taxon>Rhodospirillales</taxon>
        <taxon>Azospirillaceae</taxon>
        <taxon>Azospirillum</taxon>
    </lineage>
</organism>
<proteinExistence type="predicted"/>
<accession>A0ABU0MHC1</accession>
<keyword evidence="12" id="KW-1185">Reference proteome</keyword>
<dbReference type="Gene3D" id="1.10.287.130">
    <property type="match status" value="1"/>
</dbReference>
<evidence type="ECO:0000256" key="7">
    <source>
        <dbReference type="SAM" id="MobiDB-lite"/>
    </source>
</evidence>
<evidence type="ECO:0000256" key="5">
    <source>
        <dbReference type="ARBA" id="ARBA00022777"/>
    </source>
</evidence>
<feature type="transmembrane region" description="Helical" evidence="8">
    <location>
        <begin position="359"/>
        <end position="381"/>
    </location>
</feature>
<dbReference type="PRINTS" id="PR00344">
    <property type="entry name" value="BCTRLSENSOR"/>
</dbReference>
<dbReference type="InterPro" id="IPR003661">
    <property type="entry name" value="HisK_dim/P_dom"/>
</dbReference>
<keyword evidence="8" id="KW-0812">Transmembrane</keyword>
<feature type="region of interest" description="Disordered" evidence="7">
    <location>
        <begin position="1048"/>
        <end position="1074"/>
    </location>
</feature>
<keyword evidence="8" id="KW-1133">Transmembrane helix</keyword>
<dbReference type="InterPro" id="IPR003594">
    <property type="entry name" value="HATPase_dom"/>
</dbReference>
<dbReference type="EC" id="2.7.13.3" evidence="2"/>
<dbReference type="InterPro" id="IPR036890">
    <property type="entry name" value="HATPase_C_sf"/>
</dbReference>
<feature type="region of interest" description="Disordered" evidence="7">
    <location>
        <begin position="1141"/>
        <end position="1175"/>
    </location>
</feature>
<sequence length="1175" mass="126221">MTARQRIVRERRQYNQLAADQTMEDYALRYTAERARRWSAWRVANTALGAISFLACEAIGAAVTLTYGFENAMAAILATAVLNVLVGLPITYHAARAGVDIDLLSRGAGFGYLGSTITSLVYASFTFILFSIEASIMSAGLTMVLGIPASVAHVISSLAVIPIAIYGIRVISRVQWATQPVWIILQCVPLAYIVLLDRETLAEWMALPGIYAPDGGLALLPFGMAASVLLSLLPQIGEQVDYLRFLPSPARIGRTRWWAAMLAGGPGWVVIGSLKLAAGSLLAFLAMRHGLPAADAVQPNMMYHVAFLDVFGSPGVALALTGIFVVACQIKINVTNAYAGSIAWSNFFSRLTRSHPGRVVWLVFNVLLALLLMEIGILGVIESVLGLYANVAVGWLGAVAADLAVNKPLGFSPRHIEFKRAHLYDINPVGTGAMAVSVLCSTTAFLGLLGPVAQALAPFIGLVAAFLAAPLIAWRTKGRYYLARQSPELPADAAVIRCSICENRFERQDMAFCPAYDAPICSLCCTLEARCHDLCKTNSRFADQIAHSLQRVLPRRMAAGVHTRTGHFIGVMTLFSLVLGGVLVVIDFQYAGAGAAELAAIHTALFTVFICLFILSGVAAWLLVLAQESRRKAEEESARQTAMLMDEIAAHERTDAALQKAKEVAEAANAAKSRYIIGVSHEIRAPLNAISGYAQLLESNSTERPQDAVRVIRRSAEHLSNLIDGLLDISKIESGLRRLSRDKVRLIDFLDQLADMFRIQAAAKGLEFRYDRVPHLPAFVHTDSKILRQILINLLSNAVKYTQAGHVALNVRYRSQIAEFEIIDTGIGIRPEDLERVFEPFERGRGAAVRAVAGTGLGLTITRVLTRIMGGDITVRSTVGQGSVFTVRLLLSEAMHRPGEEVERRAVTGYAGPPIRVLLVDDDRDHLALMTDILRPLGFVLFTASDAATCLELAAQCKPDVALLDISLPGESGWDIAESLRRLFGTGIRIVMVSANAYEAQGPGDGRAPHDAFVAKPIEIHALLDRIQALTGLEWIHAGEGAALHGTEKAEPEAAVPAAAAQDAGPPPAVPAVARPPASALRHIDDLRQLGRIGYIRGIEAKLREIEAEDGEAAAFVEGLRKLVRAFDLKGYMRALDAAAAADPDAAGPDADRAGGDGGNGESAGSGERDGAMTP</sequence>
<feature type="domain" description="Histidine kinase" evidence="9">
    <location>
        <begin position="678"/>
        <end position="893"/>
    </location>
</feature>
<feature type="transmembrane region" description="Helical" evidence="8">
    <location>
        <begin position="144"/>
        <end position="168"/>
    </location>
</feature>
<dbReference type="InterPro" id="IPR005467">
    <property type="entry name" value="His_kinase_dom"/>
</dbReference>
<feature type="transmembrane region" description="Helical" evidence="8">
    <location>
        <begin position="387"/>
        <end position="405"/>
    </location>
</feature>
<feature type="modified residue" description="4-aspartylphosphate" evidence="6">
    <location>
        <position position="965"/>
    </location>
</feature>
<dbReference type="PANTHER" id="PTHR43047">
    <property type="entry name" value="TWO-COMPONENT HISTIDINE PROTEIN KINASE"/>
    <property type="match status" value="1"/>
</dbReference>
<evidence type="ECO:0000256" key="6">
    <source>
        <dbReference type="PROSITE-ProRule" id="PRU00169"/>
    </source>
</evidence>
<feature type="transmembrane region" description="Helical" evidence="8">
    <location>
        <begin position="257"/>
        <end position="285"/>
    </location>
</feature>
<dbReference type="SUPFAM" id="SSF52172">
    <property type="entry name" value="CheY-like"/>
    <property type="match status" value="1"/>
</dbReference>
<keyword evidence="8" id="KW-0472">Membrane</keyword>
<dbReference type="CDD" id="cd00156">
    <property type="entry name" value="REC"/>
    <property type="match status" value="1"/>
</dbReference>
<dbReference type="InterPro" id="IPR011006">
    <property type="entry name" value="CheY-like_superfamily"/>
</dbReference>
<feature type="transmembrane region" description="Helical" evidence="8">
    <location>
        <begin position="107"/>
        <end position="132"/>
    </location>
</feature>
<feature type="domain" description="Response regulatory" evidence="10">
    <location>
        <begin position="916"/>
        <end position="1031"/>
    </location>
</feature>
<dbReference type="Gene3D" id="3.30.565.10">
    <property type="entry name" value="Histidine kinase-like ATPase, C-terminal domain"/>
    <property type="match status" value="1"/>
</dbReference>
<dbReference type="Pfam" id="PF00072">
    <property type="entry name" value="Response_reg"/>
    <property type="match status" value="1"/>
</dbReference>
<feature type="transmembrane region" description="Helical" evidence="8">
    <location>
        <begin position="43"/>
        <end position="67"/>
    </location>
</feature>
<dbReference type="PROSITE" id="PS50109">
    <property type="entry name" value="HIS_KIN"/>
    <property type="match status" value="1"/>
</dbReference>